<evidence type="ECO:0000313" key="1">
    <source>
        <dbReference type="EMBL" id="OSY37341.1"/>
    </source>
</evidence>
<keyword evidence="2" id="KW-1185">Reference proteome</keyword>
<dbReference type="OrthoDB" id="9967131at2"/>
<dbReference type="RefSeq" id="WP_085915000.1">
    <property type="nucleotide sequence ID" value="NZ_AP018920.1"/>
</dbReference>
<proteinExistence type="predicted"/>
<reference evidence="1 2" key="1">
    <citation type="submission" date="2016-09" db="EMBL/GenBank/DDBJ databases">
        <title>Pseudonocardia autotrophica DSM535, a candidate organism with high potential of specific P450 cytochromes.</title>
        <authorList>
            <person name="Grumaz C."/>
            <person name="Vainshtein Y."/>
            <person name="Kirstahler P."/>
            <person name="Sohn K."/>
        </authorList>
    </citation>
    <scope>NUCLEOTIDE SEQUENCE [LARGE SCALE GENOMIC DNA]</scope>
    <source>
        <strain evidence="1 2">DSM 535</strain>
    </source>
</reference>
<dbReference type="AlphaFoldDB" id="A0A1Y2MQA1"/>
<evidence type="ECO:0000313" key="2">
    <source>
        <dbReference type="Proteomes" id="UP000194360"/>
    </source>
</evidence>
<organism evidence="1 2">
    <name type="scientific">Pseudonocardia autotrophica</name>
    <name type="common">Amycolata autotrophica</name>
    <name type="synonym">Nocardia autotrophica</name>
    <dbReference type="NCBI Taxonomy" id="2074"/>
    <lineage>
        <taxon>Bacteria</taxon>
        <taxon>Bacillati</taxon>
        <taxon>Actinomycetota</taxon>
        <taxon>Actinomycetes</taxon>
        <taxon>Pseudonocardiales</taxon>
        <taxon>Pseudonocardiaceae</taxon>
        <taxon>Pseudonocardia</taxon>
    </lineage>
</organism>
<comment type="caution">
    <text evidence="1">The sequence shown here is derived from an EMBL/GenBank/DDBJ whole genome shotgun (WGS) entry which is preliminary data.</text>
</comment>
<dbReference type="Proteomes" id="UP000194360">
    <property type="component" value="Unassembled WGS sequence"/>
</dbReference>
<protein>
    <submittedName>
        <fullName evidence="1">Uncharacterized protein</fullName>
    </submittedName>
</protein>
<name>A0A1Y2MQA1_PSEAH</name>
<accession>A0A1Y2MQA1</accession>
<sequence>MPPVRSRSRRWTVLAVVLAAVPVALVLWAQHEPLPSPGEGEALLTADAQAQGWSGVTAACRVVGSGDEEVLGCRLRDAEGRYGWGTVKIGTGRVEGYRGTHRTDVVLRRHEFPVSSEGVAELDATVPGTGPGPTGGSTLGATLAFVLHDSLRAAGYGAPTFPRCPDLPPGGTVHCAVTGIPAAVEVHRPGPGGEHRIRLTVTPR</sequence>
<gene>
    <name evidence="1" type="ORF">BG845_04852</name>
</gene>
<dbReference type="EMBL" id="MIGB01000031">
    <property type="protein sequence ID" value="OSY37341.1"/>
    <property type="molecule type" value="Genomic_DNA"/>
</dbReference>